<sequence length="598" mass="65620">MMDVDNGVLPGKDGTGLLPPLKEGSSNIPDTSWSHLLEKAAPPLCITDNNILTGHGSNINTNYLRECGNDTVRNTIYSSYPLPGTRGVADQNKLSYISSADDCLSMLSKGQKNGEHDLLSYDCPNVGDFEDFDRMFSFFQIHKGTLLCKMRSQEGFHDVYTKVLPAIDSSISGNHIPLNTCCNSFPLGFDAERKGKSVLSELAYDDIWADERNSTLEQLCSGNECSDSIMINTTLNDLTTYRGKEINPDLESIAYSSSGGCGLIQDFKDQELLSSILSAPQPCSLQAISKQILSTDCFASNSFNSFSFQEQLSGILAMQQVPIIQSTLDKSGIESSALPYYGTSIDPSVQNSQLMGIFPDPFSIQPTLSFENSEIIYASQLFPATLVVDKHVEQHNAASVSLGQGQNKFQDGRLNKELAFTNLSLPKVSILSSTSQENSFMSPTFSDDEFLKANSFQQFQMIAEQKGTRTKLCIRDSLYRLARSAEQRHHCDIADNVSSDTRLMHQGPNELSRHPEFSGMSNGLNAIDRSVAHLLFHKSLGSGSASADDAQWLIPSMHVCSIYFNPATLYIFCSTLLANCLVPRNEQIDGSAGKFSQI</sequence>
<dbReference type="STRING" id="1088818.A0A2I0AY77"/>
<evidence type="ECO:0000313" key="2">
    <source>
        <dbReference type="EMBL" id="PKA60507.1"/>
    </source>
</evidence>
<organism evidence="2 3">
    <name type="scientific">Apostasia shenzhenica</name>
    <dbReference type="NCBI Taxonomy" id="1088818"/>
    <lineage>
        <taxon>Eukaryota</taxon>
        <taxon>Viridiplantae</taxon>
        <taxon>Streptophyta</taxon>
        <taxon>Embryophyta</taxon>
        <taxon>Tracheophyta</taxon>
        <taxon>Spermatophyta</taxon>
        <taxon>Magnoliopsida</taxon>
        <taxon>Liliopsida</taxon>
        <taxon>Asparagales</taxon>
        <taxon>Orchidaceae</taxon>
        <taxon>Apostasioideae</taxon>
        <taxon>Apostasia</taxon>
    </lineage>
</organism>
<evidence type="ECO:0000313" key="3">
    <source>
        <dbReference type="Proteomes" id="UP000236161"/>
    </source>
</evidence>
<dbReference type="AlphaFoldDB" id="A0A2I0AY77"/>
<proteinExistence type="predicted"/>
<feature type="region of interest" description="Disordered" evidence="1">
    <location>
        <begin position="1"/>
        <end position="24"/>
    </location>
</feature>
<gene>
    <name evidence="2" type="ORF">AXF42_Ash017913</name>
</gene>
<dbReference type="InterPro" id="IPR039928">
    <property type="entry name" value="LNK"/>
</dbReference>
<dbReference type="PANTHER" id="PTHR33334:SF5">
    <property type="entry name" value="PROTEIN LNK2"/>
    <property type="match status" value="1"/>
</dbReference>
<name>A0A2I0AY77_9ASPA</name>
<accession>A0A2I0AY77</accession>
<reference evidence="2 3" key="1">
    <citation type="journal article" date="2017" name="Nature">
        <title>The Apostasia genome and the evolution of orchids.</title>
        <authorList>
            <person name="Zhang G.Q."/>
            <person name="Liu K.W."/>
            <person name="Li Z."/>
            <person name="Lohaus R."/>
            <person name="Hsiao Y.Y."/>
            <person name="Niu S.C."/>
            <person name="Wang J.Y."/>
            <person name="Lin Y.C."/>
            <person name="Xu Q."/>
            <person name="Chen L.J."/>
            <person name="Yoshida K."/>
            <person name="Fujiwara S."/>
            <person name="Wang Z.W."/>
            <person name="Zhang Y.Q."/>
            <person name="Mitsuda N."/>
            <person name="Wang M."/>
            <person name="Liu G.H."/>
            <person name="Pecoraro L."/>
            <person name="Huang H.X."/>
            <person name="Xiao X.J."/>
            <person name="Lin M."/>
            <person name="Wu X.Y."/>
            <person name="Wu W.L."/>
            <person name="Chen Y.Y."/>
            <person name="Chang S.B."/>
            <person name="Sakamoto S."/>
            <person name="Ohme-Takagi M."/>
            <person name="Yagi M."/>
            <person name="Zeng S.J."/>
            <person name="Shen C.Y."/>
            <person name="Yeh C.M."/>
            <person name="Luo Y.B."/>
            <person name="Tsai W.C."/>
            <person name="Van de Peer Y."/>
            <person name="Liu Z.J."/>
        </authorList>
    </citation>
    <scope>NUCLEOTIDE SEQUENCE [LARGE SCALE GENOMIC DNA]</scope>
    <source>
        <strain evidence="3">cv. Shenzhen</strain>
        <tissue evidence="2">Stem</tissue>
    </source>
</reference>
<evidence type="ECO:0000256" key="1">
    <source>
        <dbReference type="SAM" id="MobiDB-lite"/>
    </source>
</evidence>
<dbReference type="EMBL" id="KZ451937">
    <property type="protein sequence ID" value="PKA60507.1"/>
    <property type="molecule type" value="Genomic_DNA"/>
</dbReference>
<dbReference type="Proteomes" id="UP000236161">
    <property type="component" value="Unassembled WGS sequence"/>
</dbReference>
<keyword evidence="3" id="KW-1185">Reference proteome</keyword>
<dbReference type="GO" id="GO:0006355">
    <property type="term" value="P:regulation of DNA-templated transcription"/>
    <property type="evidence" value="ECO:0007669"/>
    <property type="project" value="InterPro"/>
</dbReference>
<dbReference type="GO" id="GO:0007623">
    <property type="term" value="P:circadian rhythm"/>
    <property type="evidence" value="ECO:0007669"/>
    <property type="project" value="InterPro"/>
</dbReference>
<dbReference type="OrthoDB" id="618331at2759"/>
<dbReference type="PANTHER" id="PTHR33334">
    <property type="entry name" value="PROTEIN LNK1"/>
    <property type="match status" value="1"/>
</dbReference>
<protein>
    <submittedName>
        <fullName evidence="2">Uncharacterized protein</fullName>
    </submittedName>
</protein>